<dbReference type="Gene3D" id="3.30.70.330">
    <property type="match status" value="1"/>
</dbReference>
<dbReference type="InterPro" id="IPR035437">
    <property type="entry name" value="SNase_OB-fold_sf"/>
</dbReference>
<dbReference type="Pfam" id="PF00076">
    <property type="entry name" value="RRM_1"/>
    <property type="match status" value="1"/>
</dbReference>
<feature type="compositionally biased region" description="Basic and acidic residues" evidence="2">
    <location>
        <begin position="109"/>
        <end position="122"/>
    </location>
</feature>
<dbReference type="InterPro" id="IPR035979">
    <property type="entry name" value="RBD_domain_sf"/>
</dbReference>
<feature type="compositionally biased region" description="Polar residues" evidence="2">
    <location>
        <begin position="123"/>
        <end position="132"/>
    </location>
</feature>
<feature type="domain" description="Tudor" evidence="4">
    <location>
        <begin position="580"/>
        <end position="640"/>
    </location>
</feature>
<dbReference type="SUPFAM" id="SSF63748">
    <property type="entry name" value="Tudor/PWWP/MBT"/>
    <property type="match status" value="2"/>
</dbReference>
<dbReference type="PROSITE" id="PS50102">
    <property type="entry name" value="RRM"/>
    <property type="match status" value="1"/>
</dbReference>
<dbReference type="InterPro" id="IPR012677">
    <property type="entry name" value="Nucleotide-bd_a/b_plait_sf"/>
</dbReference>
<dbReference type="EMBL" id="KF781126">
    <property type="protein sequence ID" value="AHC00376.1"/>
    <property type="molecule type" value="mRNA"/>
</dbReference>
<dbReference type="SUPFAM" id="SSF54928">
    <property type="entry name" value="RNA-binding domain, RBD"/>
    <property type="match status" value="1"/>
</dbReference>
<evidence type="ECO:0000256" key="2">
    <source>
        <dbReference type="SAM" id="MobiDB-lite"/>
    </source>
</evidence>
<dbReference type="InterPro" id="IPR002999">
    <property type="entry name" value="Tudor"/>
</dbReference>
<reference evidence="5" key="1">
    <citation type="journal article" date="2013" name="PLoS Genet.">
        <title>The CCR4-NOT Complex Mediates Deadenylation and Degradation of Stem Cell mRNAs and Promotes Planarian Stem Cell Differentiation.</title>
        <authorList>
            <person name="Solana J."/>
            <person name="Gamberi C."/>
            <person name="Mihaylova Y."/>
            <person name="Grosswendt S."/>
            <person name="Chen C."/>
            <person name="Lasko P."/>
            <person name="Rajewsky N."/>
            <person name="Aboobaker A.A."/>
        </authorList>
    </citation>
    <scope>NUCLEOTIDE SEQUENCE</scope>
</reference>
<dbReference type="CDD" id="cd00590">
    <property type="entry name" value="RRM_SF"/>
    <property type="match status" value="1"/>
</dbReference>
<dbReference type="PANTHER" id="PTHR16442:SF1">
    <property type="entry name" value="RING FINGER PROTEIN 17"/>
    <property type="match status" value="1"/>
</dbReference>
<proteinExistence type="evidence at transcript level"/>
<dbReference type="SMART" id="SM00360">
    <property type="entry name" value="RRM"/>
    <property type="match status" value="1"/>
</dbReference>
<sequence length="770" mass="86770">MEATCDVFLTNLPKSINEVVVKNLFSSAGKVLKVKIIDDKRNENQKLCFVGFRTMDEALEAVRIADKSDAFGDPIRASISKKCLDGMENNQNRSNNNRNDSSYKGTDSFSRKSDSNFKDSEKYPTNNGDFAQVNRLNNVGRGRGIQTKIISGPPSFKTNEIKLNDIKLKTKELIDIEIVDLSRVDIILIRPVKSTENSKIEIADLLSQINSNKSNLMPVDCPKIGDFCLAKWTEDDCYYRAELLDILKDGSFKVTFVDEGTSGDIVTDLKHIPTGALQQYPKQFLKVSIGCSDAKELMSFILQESEGKVIKIYWLGEYCDSVPVVNLFLNEDEIVEKYTQINKVNIRKKFSQTFDDLPVHNLETNSHFSIAPSMYKNRNDFILQMKTFSISLKQKKCPTVLPIPGDICIYEKRNANGESFLRCVILRRQLFSFDIELIDIGEKIMNVNIDHLYTVEDIHVKDAPCAITCDLDSSINIDGIKLPQDLIDGVLFNLKKYNKNNKYTVNFILPQKKAYEYAKVSYKDLIGKSFKVIMSHVVSPINFFIQLDDGEHQLALGDIQEKLNINYNGSPFKSASDVKETQAVIAPFIVSGSDAELFRAYVLEKRKESPQIHVLFIDYGNDEWVNYETLLNTNEELVSKPGFAIHCKLSLNIKKEAWSHAIELFNDLAGYTENDQGTFVMQVISVDGDSLVVDLISELKGSLTAILEKSGTCVKSNEPICNGGGPQVKLNGVSNDKSQSAILENLSEGELYKKFIELERRLSALEILMK</sequence>
<dbReference type="Pfam" id="PF00567">
    <property type="entry name" value="TUDOR"/>
    <property type="match status" value="2"/>
</dbReference>
<organism evidence="5">
    <name type="scientific">Schmidtea mediterranea</name>
    <name type="common">Freshwater planarian flatworm</name>
    <dbReference type="NCBI Taxonomy" id="79327"/>
    <lineage>
        <taxon>Eukaryota</taxon>
        <taxon>Metazoa</taxon>
        <taxon>Spiralia</taxon>
        <taxon>Lophotrochozoa</taxon>
        <taxon>Platyhelminthes</taxon>
        <taxon>Rhabditophora</taxon>
        <taxon>Seriata</taxon>
        <taxon>Tricladida</taxon>
        <taxon>Continenticola</taxon>
        <taxon>Geoplanoidea</taxon>
        <taxon>Dugesiidae</taxon>
        <taxon>Schmidtea</taxon>
    </lineage>
</organism>
<accession>V5W3W8</accession>
<name>V5W3W8_SCHMD</name>
<dbReference type="PROSITE" id="PS50304">
    <property type="entry name" value="TUDOR"/>
    <property type="match status" value="2"/>
</dbReference>
<dbReference type="GO" id="GO:0003723">
    <property type="term" value="F:RNA binding"/>
    <property type="evidence" value="ECO:0007669"/>
    <property type="project" value="UniProtKB-UniRule"/>
</dbReference>
<dbReference type="SMART" id="SM00333">
    <property type="entry name" value="TUDOR"/>
    <property type="match status" value="2"/>
</dbReference>
<dbReference type="InterPro" id="IPR000504">
    <property type="entry name" value="RRM_dom"/>
</dbReference>
<evidence type="ECO:0000256" key="1">
    <source>
        <dbReference type="PROSITE-ProRule" id="PRU00176"/>
    </source>
</evidence>
<evidence type="ECO:0000259" key="3">
    <source>
        <dbReference type="PROSITE" id="PS50102"/>
    </source>
</evidence>
<evidence type="ECO:0000313" key="5">
    <source>
        <dbReference type="EMBL" id="AHC00376.1"/>
    </source>
</evidence>
<dbReference type="CDD" id="cd20379">
    <property type="entry name" value="Tudor_dTUD-like"/>
    <property type="match status" value="1"/>
</dbReference>
<dbReference type="Gene3D" id="2.30.30.140">
    <property type="match status" value="2"/>
</dbReference>
<dbReference type="AlphaFoldDB" id="V5W3W8"/>
<feature type="domain" description="Tudor" evidence="4">
    <location>
        <begin position="221"/>
        <end position="279"/>
    </location>
</feature>
<evidence type="ECO:0000259" key="4">
    <source>
        <dbReference type="PROSITE" id="PS50304"/>
    </source>
</evidence>
<dbReference type="Gene3D" id="2.40.50.90">
    <property type="match status" value="1"/>
</dbReference>
<protein>
    <submittedName>
        <fullName evidence="5">Tud-1</fullName>
    </submittedName>
</protein>
<feature type="region of interest" description="Disordered" evidence="2">
    <location>
        <begin position="86"/>
        <end position="132"/>
    </location>
</feature>
<dbReference type="PANTHER" id="PTHR16442">
    <property type="entry name" value="RING FINGER PROTEIN 17"/>
    <property type="match status" value="1"/>
</dbReference>
<feature type="domain" description="RRM" evidence="3">
    <location>
        <begin position="5"/>
        <end position="82"/>
    </location>
</feature>
<keyword evidence="1" id="KW-0694">RNA-binding</keyword>
<feature type="compositionally biased region" description="Low complexity" evidence="2">
    <location>
        <begin position="89"/>
        <end position="102"/>
    </location>
</feature>